<keyword evidence="8 12" id="KW-0249">Electron transport</keyword>
<evidence type="ECO:0000256" key="1">
    <source>
        <dbReference type="ARBA" id="ARBA00001966"/>
    </source>
</evidence>
<evidence type="ECO:0000256" key="5">
    <source>
        <dbReference type="ARBA" id="ARBA00022485"/>
    </source>
</evidence>
<feature type="domain" description="4Fe-4S ferredoxin-type" evidence="13">
    <location>
        <begin position="31"/>
        <end position="60"/>
    </location>
</feature>
<dbReference type="InterPro" id="IPR054830">
    <property type="entry name" value="FdxA_Actino"/>
</dbReference>
<keyword evidence="11 12" id="KW-0003">3Fe-4S</keyword>
<evidence type="ECO:0000256" key="2">
    <source>
        <dbReference type="ARBA" id="ARBA00003532"/>
    </source>
</evidence>
<evidence type="ECO:0000259" key="13">
    <source>
        <dbReference type="PROSITE" id="PS51379"/>
    </source>
</evidence>
<dbReference type="GO" id="GO:0051539">
    <property type="term" value="F:4 iron, 4 sulfur cluster binding"/>
    <property type="evidence" value="ECO:0007669"/>
    <property type="project" value="UniProtKB-UniRule"/>
</dbReference>
<keyword evidence="4 12" id="KW-0813">Transport</keyword>
<dbReference type="Proteomes" id="UP000262172">
    <property type="component" value="Unassembled WGS sequence"/>
</dbReference>
<comment type="cofactor">
    <cofactor evidence="12">
        <name>[3Fe-4S] cluster</name>
        <dbReference type="ChEBI" id="CHEBI:21137"/>
    </cofactor>
    <text evidence="12">Binds 1 [3Fe-4S] cluster.</text>
</comment>
<dbReference type="PRINTS" id="PR00354">
    <property type="entry name" value="7FE8SFRDOXIN"/>
</dbReference>
<evidence type="ECO:0000256" key="6">
    <source>
        <dbReference type="ARBA" id="ARBA00022723"/>
    </source>
</evidence>
<keyword evidence="5 12" id="KW-0004">4Fe-4S</keyword>
<evidence type="ECO:0000313" key="14">
    <source>
        <dbReference type="EMBL" id="REJ04061.1"/>
    </source>
</evidence>
<comment type="function">
    <text evidence="2 12">Ferredoxins are iron-sulfur proteins that transfer electrons in a wide variety of metabolic reactions.</text>
</comment>
<organism evidence="14 15">
    <name type="scientific">Microbacterium bovistercoris</name>
    <dbReference type="NCBI Taxonomy" id="2293570"/>
    <lineage>
        <taxon>Bacteria</taxon>
        <taxon>Bacillati</taxon>
        <taxon>Actinomycetota</taxon>
        <taxon>Actinomycetes</taxon>
        <taxon>Micrococcales</taxon>
        <taxon>Microbacteriaceae</taxon>
        <taxon>Microbacterium</taxon>
    </lineage>
</organism>
<sequence>MTYVIALPCVDVKDRACIDECPVDCIYEGERSLYIHPDECVDCGACEPVCPVEAIYYEDDLPDEWQDYYTANVAFFDEIGSPGGAAKVGPYSFDHPLVSALPVPEPVEGQADGHD</sequence>
<evidence type="ECO:0000256" key="10">
    <source>
        <dbReference type="ARBA" id="ARBA00023014"/>
    </source>
</evidence>
<dbReference type="GO" id="GO:0009055">
    <property type="term" value="F:electron transfer activity"/>
    <property type="evidence" value="ECO:0007669"/>
    <property type="project" value="UniProtKB-UniRule"/>
</dbReference>
<dbReference type="PANTHER" id="PTHR42859:SF2">
    <property type="entry name" value="FERREDOXIN"/>
    <property type="match status" value="1"/>
</dbReference>
<keyword evidence="9 12" id="KW-0408">Iron</keyword>
<dbReference type="RefSeq" id="WP_116243579.1">
    <property type="nucleotide sequence ID" value="NZ_QUAB01000048.1"/>
</dbReference>
<dbReference type="AlphaFoldDB" id="A0A371NPE3"/>
<evidence type="ECO:0000256" key="9">
    <source>
        <dbReference type="ARBA" id="ARBA00023004"/>
    </source>
</evidence>
<evidence type="ECO:0000256" key="12">
    <source>
        <dbReference type="RuleBase" id="RU365098"/>
    </source>
</evidence>
<dbReference type="PANTHER" id="PTHR42859">
    <property type="entry name" value="OXIDOREDUCTASE"/>
    <property type="match status" value="1"/>
</dbReference>
<dbReference type="InterPro" id="IPR000813">
    <property type="entry name" value="7Fe_ferredoxin"/>
</dbReference>
<dbReference type="InterPro" id="IPR017900">
    <property type="entry name" value="4Fe4S_Fe_S_CS"/>
</dbReference>
<keyword evidence="10 12" id="KW-0411">Iron-sulfur</keyword>
<proteinExistence type="predicted"/>
<accession>A0A371NPE3</accession>
<dbReference type="InterPro" id="IPR017896">
    <property type="entry name" value="4Fe4S_Fe-S-bd"/>
</dbReference>
<dbReference type="GO" id="GO:0046872">
    <property type="term" value="F:metal ion binding"/>
    <property type="evidence" value="ECO:0007669"/>
    <property type="project" value="UniProtKB-UniRule"/>
</dbReference>
<evidence type="ECO:0000256" key="7">
    <source>
        <dbReference type="ARBA" id="ARBA00022737"/>
    </source>
</evidence>
<reference evidence="14 15" key="1">
    <citation type="submission" date="2018-08" db="EMBL/GenBank/DDBJ databases">
        <title>Isolation, diversity and antifungal activity of Actinobacteria from cow dung.</title>
        <authorList>
            <person name="Ling L."/>
        </authorList>
    </citation>
    <scope>NUCLEOTIDE SEQUENCE [LARGE SCALE GENOMIC DNA]</scope>
    <source>
        <strain evidence="14 15">NEAU-LLE</strain>
    </source>
</reference>
<dbReference type="SUPFAM" id="SSF54862">
    <property type="entry name" value="4Fe-4S ferredoxins"/>
    <property type="match status" value="1"/>
</dbReference>
<evidence type="ECO:0000313" key="15">
    <source>
        <dbReference type="Proteomes" id="UP000262172"/>
    </source>
</evidence>
<evidence type="ECO:0000256" key="8">
    <source>
        <dbReference type="ARBA" id="ARBA00022982"/>
    </source>
</evidence>
<dbReference type="PROSITE" id="PS51379">
    <property type="entry name" value="4FE4S_FER_2"/>
    <property type="match status" value="1"/>
</dbReference>
<evidence type="ECO:0000256" key="4">
    <source>
        <dbReference type="ARBA" id="ARBA00022448"/>
    </source>
</evidence>
<dbReference type="PROSITE" id="PS00198">
    <property type="entry name" value="4FE4S_FER_1"/>
    <property type="match status" value="1"/>
</dbReference>
<keyword evidence="6 12" id="KW-0479">Metal-binding</keyword>
<dbReference type="InterPro" id="IPR050294">
    <property type="entry name" value="RnfB_subfamily"/>
</dbReference>
<comment type="cofactor">
    <cofactor evidence="1 12">
        <name>[4Fe-4S] cluster</name>
        <dbReference type="ChEBI" id="CHEBI:49883"/>
    </cofactor>
</comment>
<dbReference type="Gene3D" id="3.30.70.20">
    <property type="match status" value="1"/>
</dbReference>
<dbReference type="EMBL" id="QUAB01000048">
    <property type="protein sequence ID" value="REJ04061.1"/>
    <property type="molecule type" value="Genomic_DNA"/>
</dbReference>
<protein>
    <recommendedName>
        <fullName evidence="3 12">Ferredoxin</fullName>
    </recommendedName>
</protein>
<comment type="caution">
    <text evidence="14">The sequence shown here is derived from an EMBL/GenBank/DDBJ whole genome shotgun (WGS) entry which is preliminary data.</text>
</comment>
<dbReference type="GO" id="GO:0051538">
    <property type="term" value="F:3 iron, 4 sulfur cluster binding"/>
    <property type="evidence" value="ECO:0007669"/>
    <property type="project" value="UniProtKB-UniRule"/>
</dbReference>
<dbReference type="NCBIfam" id="NF045480">
    <property type="entry name" value="FdxA_Actino"/>
    <property type="match status" value="1"/>
</dbReference>
<keyword evidence="15" id="KW-1185">Reference proteome</keyword>
<gene>
    <name evidence="14" type="ORF">DY023_17295</name>
</gene>
<dbReference type="OrthoDB" id="9803397at2"/>
<evidence type="ECO:0000256" key="11">
    <source>
        <dbReference type="ARBA" id="ARBA00023291"/>
    </source>
</evidence>
<evidence type="ECO:0000256" key="3">
    <source>
        <dbReference type="ARBA" id="ARBA00013529"/>
    </source>
</evidence>
<keyword evidence="7" id="KW-0677">Repeat</keyword>
<dbReference type="Pfam" id="PF00037">
    <property type="entry name" value="Fer4"/>
    <property type="match status" value="1"/>
</dbReference>
<name>A0A371NPE3_9MICO</name>